<evidence type="ECO:0000256" key="2">
    <source>
        <dbReference type="ARBA" id="ARBA00022617"/>
    </source>
</evidence>
<dbReference type="GO" id="GO:0016705">
    <property type="term" value="F:oxidoreductase activity, acting on paired donors, with incorporation or reduction of molecular oxygen"/>
    <property type="evidence" value="ECO:0007669"/>
    <property type="project" value="InterPro"/>
</dbReference>
<proteinExistence type="predicted"/>
<dbReference type="InterPro" id="IPR001128">
    <property type="entry name" value="Cyt_P450"/>
</dbReference>
<gene>
    <name evidence="10" type="ORF">GH714_025593</name>
</gene>
<evidence type="ECO:0000313" key="11">
    <source>
        <dbReference type="Proteomes" id="UP000467840"/>
    </source>
</evidence>
<keyword evidence="3" id="KW-0812">Transmembrane</keyword>
<accession>A0A6A6KU72</accession>
<dbReference type="AlphaFoldDB" id="A0A6A6KU72"/>
<evidence type="ECO:0000256" key="4">
    <source>
        <dbReference type="ARBA" id="ARBA00022723"/>
    </source>
</evidence>
<keyword evidence="7" id="KW-0408">Iron</keyword>
<keyword evidence="8" id="KW-0503">Monooxygenase</keyword>
<dbReference type="GO" id="GO:0020037">
    <property type="term" value="F:heme binding"/>
    <property type="evidence" value="ECO:0007669"/>
    <property type="project" value="InterPro"/>
</dbReference>
<evidence type="ECO:0000256" key="7">
    <source>
        <dbReference type="ARBA" id="ARBA00023004"/>
    </source>
</evidence>
<dbReference type="EMBL" id="JAAGAX010000014">
    <property type="protein sequence ID" value="KAF2292562.1"/>
    <property type="molecule type" value="Genomic_DNA"/>
</dbReference>
<dbReference type="Pfam" id="PF00067">
    <property type="entry name" value="p450"/>
    <property type="match status" value="1"/>
</dbReference>
<dbReference type="InterPro" id="IPR036396">
    <property type="entry name" value="Cyt_P450_sf"/>
</dbReference>
<dbReference type="PRINTS" id="PR00463">
    <property type="entry name" value="EP450I"/>
</dbReference>
<evidence type="ECO:0000256" key="6">
    <source>
        <dbReference type="ARBA" id="ARBA00023002"/>
    </source>
</evidence>
<comment type="subcellular location">
    <subcellularLocation>
        <location evidence="1">Membrane</location>
        <topology evidence="1">Single-pass membrane protein</topology>
    </subcellularLocation>
</comment>
<dbReference type="GO" id="GO:0016020">
    <property type="term" value="C:membrane"/>
    <property type="evidence" value="ECO:0007669"/>
    <property type="project" value="UniProtKB-SubCell"/>
</dbReference>
<dbReference type="Proteomes" id="UP000467840">
    <property type="component" value="Chromosome 13"/>
</dbReference>
<dbReference type="GO" id="GO:0005506">
    <property type="term" value="F:iron ion binding"/>
    <property type="evidence" value="ECO:0007669"/>
    <property type="project" value="InterPro"/>
</dbReference>
<dbReference type="PANTHER" id="PTHR47947">
    <property type="entry name" value="CYTOCHROME P450 82C3-RELATED"/>
    <property type="match status" value="1"/>
</dbReference>
<protein>
    <recommendedName>
        <fullName evidence="12">Cytochrome P450</fullName>
    </recommendedName>
</protein>
<evidence type="ECO:0008006" key="12">
    <source>
        <dbReference type="Google" id="ProtNLM"/>
    </source>
</evidence>
<evidence type="ECO:0000256" key="1">
    <source>
        <dbReference type="ARBA" id="ARBA00004167"/>
    </source>
</evidence>
<keyword evidence="5" id="KW-1133">Transmembrane helix</keyword>
<comment type="caution">
    <text evidence="10">The sequence shown here is derived from an EMBL/GenBank/DDBJ whole genome shotgun (WGS) entry which is preliminary data.</text>
</comment>
<keyword evidence="2" id="KW-0349">Heme</keyword>
<evidence type="ECO:0000256" key="5">
    <source>
        <dbReference type="ARBA" id="ARBA00022989"/>
    </source>
</evidence>
<evidence type="ECO:0000256" key="3">
    <source>
        <dbReference type="ARBA" id="ARBA00022692"/>
    </source>
</evidence>
<keyword evidence="11" id="KW-1185">Reference proteome</keyword>
<dbReference type="InterPro" id="IPR050651">
    <property type="entry name" value="Plant_Cytochrome_P450_Monoox"/>
</dbReference>
<reference evidence="10 11" key="1">
    <citation type="journal article" date="2020" name="Mol. Plant">
        <title>The Chromosome-Based Rubber Tree Genome Provides New Insights into Spurge Genome Evolution and Rubber Biosynthesis.</title>
        <authorList>
            <person name="Liu J."/>
            <person name="Shi C."/>
            <person name="Shi C.C."/>
            <person name="Li W."/>
            <person name="Zhang Q.J."/>
            <person name="Zhang Y."/>
            <person name="Li K."/>
            <person name="Lu H.F."/>
            <person name="Shi C."/>
            <person name="Zhu S.T."/>
            <person name="Xiao Z.Y."/>
            <person name="Nan H."/>
            <person name="Yue Y."/>
            <person name="Zhu X.G."/>
            <person name="Wu Y."/>
            <person name="Hong X.N."/>
            <person name="Fan G.Y."/>
            <person name="Tong Y."/>
            <person name="Zhang D."/>
            <person name="Mao C.L."/>
            <person name="Liu Y.L."/>
            <person name="Hao S.J."/>
            <person name="Liu W.Q."/>
            <person name="Lv M.Q."/>
            <person name="Zhang H.B."/>
            <person name="Liu Y."/>
            <person name="Hu-Tang G.R."/>
            <person name="Wang J.P."/>
            <person name="Wang J.H."/>
            <person name="Sun Y.H."/>
            <person name="Ni S.B."/>
            <person name="Chen W.B."/>
            <person name="Zhang X.C."/>
            <person name="Jiao Y.N."/>
            <person name="Eichler E.E."/>
            <person name="Li G.H."/>
            <person name="Liu X."/>
            <person name="Gao L.Z."/>
        </authorList>
    </citation>
    <scope>NUCLEOTIDE SEQUENCE [LARGE SCALE GENOMIC DNA]</scope>
    <source>
        <strain evidence="11">cv. GT1</strain>
        <tissue evidence="10">Leaf</tissue>
    </source>
</reference>
<name>A0A6A6KU72_HEVBR</name>
<dbReference type="SUPFAM" id="SSF48264">
    <property type="entry name" value="Cytochrome P450"/>
    <property type="match status" value="1"/>
</dbReference>
<keyword evidence="9" id="KW-0472">Membrane</keyword>
<evidence type="ECO:0000256" key="9">
    <source>
        <dbReference type="ARBA" id="ARBA00023136"/>
    </source>
</evidence>
<keyword evidence="6" id="KW-0560">Oxidoreductase</keyword>
<evidence type="ECO:0000256" key="8">
    <source>
        <dbReference type="ARBA" id="ARBA00023033"/>
    </source>
</evidence>
<evidence type="ECO:0000313" key="10">
    <source>
        <dbReference type="EMBL" id="KAF2292562.1"/>
    </source>
</evidence>
<dbReference type="Gene3D" id="1.10.630.10">
    <property type="entry name" value="Cytochrome P450"/>
    <property type="match status" value="1"/>
</dbReference>
<keyword evidence="4" id="KW-0479">Metal-binding</keyword>
<dbReference type="PANTHER" id="PTHR47947:SF1">
    <property type="entry name" value="CYTOCHROME P450 82E3"/>
    <property type="match status" value="1"/>
</dbReference>
<dbReference type="GO" id="GO:0004497">
    <property type="term" value="F:monooxygenase activity"/>
    <property type="evidence" value="ECO:0007669"/>
    <property type="project" value="UniProtKB-KW"/>
</dbReference>
<dbReference type="InterPro" id="IPR002401">
    <property type="entry name" value="Cyt_P450_E_grp-I"/>
</dbReference>
<organism evidence="10 11">
    <name type="scientific">Hevea brasiliensis</name>
    <name type="common">Para rubber tree</name>
    <name type="synonym">Siphonia brasiliensis</name>
    <dbReference type="NCBI Taxonomy" id="3981"/>
    <lineage>
        <taxon>Eukaryota</taxon>
        <taxon>Viridiplantae</taxon>
        <taxon>Streptophyta</taxon>
        <taxon>Embryophyta</taxon>
        <taxon>Tracheophyta</taxon>
        <taxon>Spermatophyta</taxon>
        <taxon>Magnoliopsida</taxon>
        <taxon>eudicotyledons</taxon>
        <taxon>Gunneridae</taxon>
        <taxon>Pentapetalae</taxon>
        <taxon>rosids</taxon>
        <taxon>fabids</taxon>
        <taxon>Malpighiales</taxon>
        <taxon>Euphorbiaceae</taxon>
        <taxon>Crotonoideae</taxon>
        <taxon>Micrandreae</taxon>
        <taxon>Hevea</taxon>
    </lineage>
</organism>
<sequence>MDFSSHLLAIPRVLALVLLYRYNLWRLRDQSHKSKGKLAPEVPGTLPIIGHLHLLGAEKTLARSLGLLADKYGPIFTIWLGVHRAVVVSNHDAIKECFTTNDKVLASRPRSSHGQCLSYNYAAFGFSSYGPFWSNMWKRYFNSANAGNEQGKRIGELMKEYMYISVVFVPSDLIPSLWWMNFLGPVKTMKRLSKEYDSLMESWINEHKLKRLKMGDSESMEEDFIDVMLSVLEDEFFGHSRENIFNN</sequence>